<keyword evidence="2" id="KW-1185">Reference proteome</keyword>
<reference evidence="1 2" key="1">
    <citation type="submission" date="2023-08" db="EMBL/GenBank/DDBJ databases">
        <title>A Necator americanus chromosomal reference genome.</title>
        <authorList>
            <person name="Ilik V."/>
            <person name="Petrzelkova K.J."/>
            <person name="Pardy F."/>
            <person name="Fuh T."/>
            <person name="Niatou-Singa F.S."/>
            <person name="Gouil Q."/>
            <person name="Baker L."/>
            <person name="Ritchie M.E."/>
            <person name="Jex A.R."/>
            <person name="Gazzola D."/>
            <person name="Li H."/>
            <person name="Toshio Fujiwara R."/>
            <person name="Zhan B."/>
            <person name="Aroian R.V."/>
            <person name="Pafco B."/>
            <person name="Schwarz E.M."/>
        </authorList>
    </citation>
    <scope>NUCLEOTIDE SEQUENCE [LARGE SCALE GENOMIC DNA]</scope>
    <source>
        <strain evidence="1 2">Aroian</strain>
        <tissue evidence="1">Whole animal</tissue>
    </source>
</reference>
<accession>A0ABR1ELE3</accession>
<evidence type="ECO:0000313" key="1">
    <source>
        <dbReference type="EMBL" id="KAK6763506.1"/>
    </source>
</evidence>
<evidence type="ECO:0008006" key="3">
    <source>
        <dbReference type="Google" id="ProtNLM"/>
    </source>
</evidence>
<gene>
    <name evidence="1" type="primary">Necator_chrX.g24163</name>
    <name evidence="1" type="ORF">RB195_023998</name>
</gene>
<comment type="caution">
    <text evidence="1">The sequence shown here is derived from an EMBL/GenBank/DDBJ whole genome shotgun (WGS) entry which is preliminary data.</text>
</comment>
<dbReference type="EMBL" id="JAVFWL010000006">
    <property type="protein sequence ID" value="KAK6763506.1"/>
    <property type="molecule type" value="Genomic_DNA"/>
</dbReference>
<protein>
    <recommendedName>
        <fullName evidence="3">Transthyretin-like family protein</fullName>
    </recommendedName>
</protein>
<name>A0ABR1ELE3_NECAM</name>
<organism evidence="1 2">
    <name type="scientific">Necator americanus</name>
    <name type="common">Human hookworm</name>
    <dbReference type="NCBI Taxonomy" id="51031"/>
    <lineage>
        <taxon>Eukaryota</taxon>
        <taxon>Metazoa</taxon>
        <taxon>Ecdysozoa</taxon>
        <taxon>Nematoda</taxon>
        <taxon>Chromadorea</taxon>
        <taxon>Rhabditida</taxon>
        <taxon>Rhabditina</taxon>
        <taxon>Rhabditomorpha</taxon>
        <taxon>Strongyloidea</taxon>
        <taxon>Ancylostomatidae</taxon>
        <taxon>Bunostominae</taxon>
        <taxon>Necator</taxon>
    </lineage>
</organism>
<dbReference type="Proteomes" id="UP001303046">
    <property type="component" value="Unassembled WGS sequence"/>
</dbReference>
<evidence type="ECO:0000313" key="2">
    <source>
        <dbReference type="Proteomes" id="UP001303046"/>
    </source>
</evidence>
<proteinExistence type="predicted"/>
<sequence>MIRRHGHCYLERVDAKKKKPADMELSPRAVPDFMVLITTRTFEGRIRGGSLPAGVYDLNIGIAGLTRSAEYYIPGETYLDTTVFVLLSLFSSAFASNDTSARPFCRWWLPPTAQCVIRSLSIKIYFSNNSLVAFGIRSKCVVLKLNFVISGRSTTGYSSMCKCLETWSRRVCNDFSSSSLPQTDHPAAKSYLRLKGTVIRTTARAWHCRNFKYTPPPVGEYVADIRLIRSVGPFPYSQKELL</sequence>